<organism evidence="2 3">
    <name type="scientific">Hydra vulgaris</name>
    <name type="common">Hydra</name>
    <name type="synonym">Hydra attenuata</name>
    <dbReference type="NCBI Taxonomy" id="6087"/>
    <lineage>
        <taxon>Eukaryota</taxon>
        <taxon>Metazoa</taxon>
        <taxon>Cnidaria</taxon>
        <taxon>Hydrozoa</taxon>
        <taxon>Hydroidolina</taxon>
        <taxon>Anthoathecata</taxon>
        <taxon>Aplanulata</taxon>
        <taxon>Hydridae</taxon>
        <taxon>Hydra</taxon>
    </lineage>
</organism>
<dbReference type="PANTHER" id="PTHR36159">
    <property type="entry name" value="PROTEIN CBG23766"/>
    <property type="match status" value="1"/>
</dbReference>
<dbReference type="Proteomes" id="UP001652625">
    <property type="component" value="Chromosome 07"/>
</dbReference>
<dbReference type="PANTHER" id="PTHR36159:SF1">
    <property type="entry name" value="RETROVIRUS-RELATED POL POLYPROTEIN FROM TRANSPOSON 412-LIKE PROTEIN"/>
    <property type="match status" value="1"/>
</dbReference>
<evidence type="ECO:0000259" key="1">
    <source>
        <dbReference type="Pfam" id="PF21738"/>
    </source>
</evidence>
<dbReference type="Pfam" id="PF21738">
    <property type="entry name" value="DJR-like_dom"/>
    <property type="match status" value="1"/>
</dbReference>
<proteinExistence type="predicted"/>
<reference evidence="3" key="1">
    <citation type="submission" date="2025-08" db="UniProtKB">
        <authorList>
            <consortium name="RefSeq"/>
        </authorList>
    </citation>
    <scope>IDENTIFICATION</scope>
</reference>
<gene>
    <name evidence="3" type="primary">LOC136082569</name>
</gene>
<keyword evidence="2" id="KW-1185">Reference proteome</keyword>
<dbReference type="InterPro" id="IPR049512">
    <property type="entry name" value="DJR-like_dom"/>
</dbReference>
<protein>
    <submittedName>
        <fullName evidence="3">Uncharacterized protein LOC136082569</fullName>
    </submittedName>
</protein>
<sequence length="316" mass="35417">MTTSEVFNYDEPMKDVGIERCQYYAYNPIIVEGTLLKNDGTAYTNTDVISLITDGIMYLFDRISYKLSSTDVETIDNPGVATTMLGLLKYSNKGLNQLWYKDTASTALLTDNIGFAIRGSDNNAILRANNVVAGKVVLDKVALYIPQLDPSFEQESKLLSMISSKVTIQSAYRERRLNSMAVPQTTSFNLQLSPKASSERPRYVIVGFQTNKLLDQTTNPSLFDHCDLQNMQVVVSNKNYPELNYNLSFPNMKDLFPIMVFDVSNQRERLDSSIVNISTNATFNTAVPANTMAYALVISDKLLNFQSDGNRLTQIH</sequence>
<name>A0ABM4C8V5_HYDVU</name>
<dbReference type="RefSeq" id="XP_065658052.1">
    <property type="nucleotide sequence ID" value="XM_065801980.1"/>
</dbReference>
<evidence type="ECO:0000313" key="2">
    <source>
        <dbReference type="Proteomes" id="UP001652625"/>
    </source>
</evidence>
<dbReference type="GeneID" id="136082569"/>
<accession>A0ABM4C8V5</accession>
<evidence type="ECO:0000313" key="3">
    <source>
        <dbReference type="RefSeq" id="XP_065658052.1"/>
    </source>
</evidence>
<feature type="domain" description="Double jelly roll-like" evidence="1">
    <location>
        <begin position="117"/>
        <end position="250"/>
    </location>
</feature>